<reference evidence="2" key="1">
    <citation type="submission" date="2015-09" db="EMBL/GenBank/DDBJ databases">
        <authorList>
            <person name="Rodrigo-Torres Lidia"/>
            <person name="Arahal R.David."/>
        </authorList>
    </citation>
    <scope>NUCLEOTIDE SEQUENCE [LARGE SCALE GENOMIC DNA]</scope>
    <source>
        <strain evidence="2">CECT 5114</strain>
    </source>
</reference>
<dbReference type="EMBL" id="CYUE01000022">
    <property type="protein sequence ID" value="CUK27319.1"/>
    <property type="molecule type" value="Genomic_DNA"/>
</dbReference>
<dbReference type="SUPFAM" id="SSF46689">
    <property type="entry name" value="Homeodomain-like"/>
    <property type="match status" value="1"/>
</dbReference>
<dbReference type="RefSeq" id="WP_058316238.1">
    <property type="nucleotide sequence ID" value="NZ_CYTO01000007.1"/>
</dbReference>
<name>A0A0P1IUP8_9RHOB</name>
<dbReference type="OrthoDB" id="3218408at2"/>
<protein>
    <recommendedName>
        <fullName evidence="3">Bacterial regulatory proteins, tetR family</fullName>
    </recommendedName>
</protein>
<dbReference type="Proteomes" id="UP000051184">
    <property type="component" value="Unassembled WGS sequence"/>
</dbReference>
<keyword evidence="2" id="KW-1185">Reference proteome</keyword>
<evidence type="ECO:0000313" key="2">
    <source>
        <dbReference type="Proteomes" id="UP000051184"/>
    </source>
</evidence>
<dbReference type="STRING" id="1715691.TA5113_00674"/>
<dbReference type="Gene3D" id="1.10.357.10">
    <property type="entry name" value="Tetracycline Repressor, domain 2"/>
    <property type="match status" value="1"/>
</dbReference>
<dbReference type="AlphaFoldDB" id="A0A0P1IUP8"/>
<evidence type="ECO:0008006" key="3">
    <source>
        <dbReference type="Google" id="ProtNLM"/>
    </source>
</evidence>
<dbReference type="InterPro" id="IPR009057">
    <property type="entry name" value="Homeodomain-like_sf"/>
</dbReference>
<sequence>MAKNRLSRELWLAAGFKALTELGPVALKAEPLARRLETTKGSFYWHFKDVPEFQSAMLALWEERAYSDIVAAISVVDNPVKRLRALSDLATQGAPEEFGGIGAEPAIRAWARENDAVTEAMDRIDAKRMAYLNELLGEIGLTNPELSRIIYGALLGMQELSTRDGEDNTQALGTLVDLVLALYEDT</sequence>
<accession>A0A0P1IUP8</accession>
<organism evidence="1 2">
    <name type="scientific">Cognatishimia activa</name>
    <dbReference type="NCBI Taxonomy" id="1715691"/>
    <lineage>
        <taxon>Bacteria</taxon>
        <taxon>Pseudomonadati</taxon>
        <taxon>Pseudomonadota</taxon>
        <taxon>Alphaproteobacteria</taxon>
        <taxon>Rhodobacterales</taxon>
        <taxon>Paracoccaceae</taxon>
        <taxon>Cognatishimia</taxon>
    </lineage>
</organism>
<gene>
    <name evidence="1" type="ORF">TA5114_03147</name>
</gene>
<evidence type="ECO:0000313" key="1">
    <source>
        <dbReference type="EMBL" id="CUK27319.1"/>
    </source>
</evidence>
<proteinExistence type="predicted"/>